<evidence type="ECO:0000256" key="1">
    <source>
        <dbReference type="ARBA" id="ARBA00004141"/>
    </source>
</evidence>
<comment type="caution">
    <text evidence="15">The sequence shown here is derived from an EMBL/GenBank/DDBJ whole genome shotgun (WGS) entry which is preliminary data.</text>
</comment>
<keyword evidence="11 14" id="KW-0275">Fatty acid biosynthesis</keyword>
<feature type="transmembrane region" description="Helical" evidence="14">
    <location>
        <begin position="12"/>
        <end position="37"/>
    </location>
</feature>
<dbReference type="GO" id="GO:0102158">
    <property type="term" value="F:very-long-chain (3R)-3-hydroxyacyl-CoA dehydratase activity"/>
    <property type="evidence" value="ECO:0007669"/>
    <property type="project" value="UniProtKB-EC"/>
</dbReference>
<protein>
    <recommendedName>
        <fullName evidence="4 14">Very-long-chain (3R)-3-hydroxyacyl-CoA dehydratase</fullName>
        <ecNumber evidence="4 14">4.2.1.134</ecNumber>
    </recommendedName>
</protein>
<evidence type="ECO:0000256" key="5">
    <source>
        <dbReference type="ARBA" id="ARBA00022516"/>
    </source>
</evidence>
<evidence type="ECO:0000256" key="13">
    <source>
        <dbReference type="ARBA" id="ARBA00036671"/>
    </source>
</evidence>
<evidence type="ECO:0000256" key="3">
    <source>
        <dbReference type="ARBA" id="ARBA00007811"/>
    </source>
</evidence>
<evidence type="ECO:0000256" key="6">
    <source>
        <dbReference type="ARBA" id="ARBA00022692"/>
    </source>
</evidence>
<evidence type="ECO:0000256" key="9">
    <source>
        <dbReference type="ARBA" id="ARBA00023098"/>
    </source>
</evidence>
<dbReference type="PANTHER" id="PTHR11035:SF3">
    <property type="entry name" value="VERY-LONG-CHAIN (3R)-3-HYDROXYACYL-COA DEHYDRATASE"/>
    <property type="match status" value="1"/>
</dbReference>
<keyword evidence="8 14" id="KW-1133">Transmembrane helix</keyword>
<comment type="similarity">
    <text evidence="3 14">Belongs to the very long-chain fatty acids dehydratase HACD family.</text>
</comment>
<evidence type="ECO:0000313" key="15">
    <source>
        <dbReference type="EMBL" id="ROT65773.1"/>
    </source>
</evidence>
<dbReference type="PANTHER" id="PTHR11035">
    <property type="entry name" value="VERY-LONG-CHAIN (3R)-3-HYDROXYACYL-COA DEHYDRATASE"/>
    <property type="match status" value="1"/>
</dbReference>
<keyword evidence="7 14" id="KW-0276">Fatty acid metabolism</keyword>
<evidence type="ECO:0000256" key="8">
    <source>
        <dbReference type="ARBA" id="ARBA00022989"/>
    </source>
</evidence>
<accession>A0A423SNK0</accession>
<dbReference type="UniPathway" id="UPA00094"/>
<comment type="caution">
    <text evidence="14">Lacks conserved residue(s) required for the propagation of feature annotation.</text>
</comment>
<keyword evidence="12 14" id="KW-0456">Lyase</keyword>
<feature type="transmembrane region" description="Helical" evidence="14">
    <location>
        <begin position="108"/>
        <end position="131"/>
    </location>
</feature>
<evidence type="ECO:0000256" key="10">
    <source>
        <dbReference type="ARBA" id="ARBA00023136"/>
    </source>
</evidence>
<dbReference type="EMBL" id="QCYY01003039">
    <property type="protein sequence ID" value="ROT65773.1"/>
    <property type="molecule type" value="Genomic_DNA"/>
</dbReference>
<dbReference type="STRING" id="6689.A0A423SNK0"/>
<keyword evidence="10 14" id="KW-0472">Membrane</keyword>
<dbReference type="GO" id="GO:0030148">
    <property type="term" value="P:sphingolipid biosynthetic process"/>
    <property type="evidence" value="ECO:0007669"/>
    <property type="project" value="TreeGrafter"/>
</dbReference>
<evidence type="ECO:0000256" key="4">
    <source>
        <dbReference type="ARBA" id="ARBA00013122"/>
    </source>
</evidence>
<comment type="catalytic activity">
    <reaction evidence="13 14">
        <text>a very-long-chain (3R)-3-hydroxyacyl-CoA = a very-long-chain (2E)-enoyl-CoA + H2O</text>
        <dbReference type="Rhea" id="RHEA:45812"/>
        <dbReference type="ChEBI" id="CHEBI:15377"/>
        <dbReference type="ChEBI" id="CHEBI:83728"/>
        <dbReference type="ChEBI" id="CHEBI:85440"/>
        <dbReference type="EC" id="4.2.1.134"/>
    </reaction>
</comment>
<keyword evidence="6 14" id="KW-0812">Transmembrane</keyword>
<evidence type="ECO:0000256" key="2">
    <source>
        <dbReference type="ARBA" id="ARBA00005194"/>
    </source>
</evidence>
<dbReference type="OrthoDB" id="46988at2759"/>
<dbReference type="AlphaFoldDB" id="A0A423SNK0"/>
<comment type="pathway">
    <text evidence="2 14">Lipid metabolism; fatty acid biosynthesis.</text>
</comment>
<dbReference type="GO" id="GO:0005789">
    <property type="term" value="C:endoplasmic reticulum membrane"/>
    <property type="evidence" value="ECO:0007669"/>
    <property type="project" value="UniProtKB-SubCell"/>
</dbReference>
<gene>
    <name evidence="15" type="ORF">C7M84_016251</name>
</gene>
<keyword evidence="5 14" id="KW-0444">Lipid biosynthesis</keyword>
<feature type="transmembrane region" description="Helical" evidence="14">
    <location>
        <begin position="143"/>
        <end position="168"/>
    </location>
</feature>
<evidence type="ECO:0000256" key="11">
    <source>
        <dbReference type="ARBA" id="ARBA00023160"/>
    </source>
</evidence>
<organism evidence="15 16">
    <name type="scientific">Penaeus vannamei</name>
    <name type="common">Whiteleg shrimp</name>
    <name type="synonym">Litopenaeus vannamei</name>
    <dbReference type="NCBI Taxonomy" id="6689"/>
    <lineage>
        <taxon>Eukaryota</taxon>
        <taxon>Metazoa</taxon>
        <taxon>Ecdysozoa</taxon>
        <taxon>Arthropoda</taxon>
        <taxon>Crustacea</taxon>
        <taxon>Multicrustacea</taxon>
        <taxon>Malacostraca</taxon>
        <taxon>Eumalacostraca</taxon>
        <taxon>Eucarida</taxon>
        <taxon>Decapoda</taxon>
        <taxon>Dendrobranchiata</taxon>
        <taxon>Penaeoidea</taxon>
        <taxon>Penaeidae</taxon>
        <taxon>Penaeus</taxon>
    </lineage>
</organism>
<sequence length="171" mass="19385">MPQKPKADDPSSLGNLYLIFYNVFLTLGWLIVLIQTIHHLVHEQGNITGLWENTNSVLLIFQTLAVLEILHSAVGLVSSSVMMVLPQVFSRLMVTWAILYSFEDSRTSIGFPMLLIAWSVTEVIRYSFYFLNILKQVPFILTFLRYTLFIGLYPLGVTGEILCVYAALPPL</sequence>
<evidence type="ECO:0000256" key="12">
    <source>
        <dbReference type="ARBA" id="ARBA00023239"/>
    </source>
</evidence>
<dbReference type="InterPro" id="IPR007482">
    <property type="entry name" value="Tyr_Pase-like_PTPLA"/>
</dbReference>
<dbReference type="Pfam" id="PF04387">
    <property type="entry name" value="PTPLA"/>
    <property type="match status" value="1"/>
</dbReference>
<dbReference type="EC" id="4.2.1.134" evidence="4 14"/>
<keyword evidence="16" id="KW-1185">Reference proteome</keyword>
<dbReference type="GO" id="GO:0030497">
    <property type="term" value="P:fatty acid elongation"/>
    <property type="evidence" value="ECO:0007669"/>
    <property type="project" value="TreeGrafter"/>
</dbReference>
<name>A0A423SNK0_PENVA</name>
<evidence type="ECO:0000313" key="16">
    <source>
        <dbReference type="Proteomes" id="UP000283509"/>
    </source>
</evidence>
<keyword evidence="9 14" id="KW-0443">Lipid metabolism</keyword>
<reference evidence="15 16" key="2">
    <citation type="submission" date="2019-01" db="EMBL/GenBank/DDBJ databases">
        <title>The decoding of complex shrimp genome reveals the adaptation for benthos swimmer, frequently molting mechanism and breeding impact on genome.</title>
        <authorList>
            <person name="Sun Y."/>
            <person name="Gao Y."/>
            <person name="Yu Y."/>
        </authorList>
    </citation>
    <scope>NUCLEOTIDE SEQUENCE [LARGE SCALE GENOMIC DNA]</scope>
    <source>
        <tissue evidence="15">Muscle</tissue>
    </source>
</reference>
<evidence type="ECO:0000256" key="7">
    <source>
        <dbReference type="ARBA" id="ARBA00022832"/>
    </source>
</evidence>
<dbReference type="GO" id="GO:0042761">
    <property type="term" value="P:very long-chain fatty acid biosynthetic process"/>
    <property type="evidence" value="ECO:0007669"/>
    <property type="project" value="TreeGrafter"/>
</dbReference>
<dbReference type="Proteomes" id="UP000283509">
    <property type="component" value="Unassembled WGS sequence"/>
</dbReference>
<proteinExistence type="inferred from homology"/>
<reference evidence="15 16" key="1">
    <citation type="submission" date="2018-04" db="EMBL/GenBank/DDBJ databases">
        <authorList>
            <person name="Zhang X."/>
            <person name="Yuan J."/>
            <person name="Li F."/>
            <person name="Xiang J."/>
        </authorList>
    </citation>
    <scope>NUCLEOTIDE SEQUENCE [LARGE SCALE GENOMIC DNA]</scope>
    <source>
        <tissue evidence="15">Muscle</tissue>
    </source>
</reference>
<comment type="function">
    <text evidence="14">Catalyzes the third of the four reactions of the long-chain fatty acids elongation cycle. This endoplasmic reticulum-bound enzymatic process, allows the addition of two carbons to the chain of long- and very long-chain fatty acids/VLCFAs per cycle. This enzyme catalyzes the dehydration of the 3-hydroxyacyl-CoA intermediate into trans-2,3-enoyl-CoA, within each cycle of fatty acid elongation. Thereby, it participates to the production of VLCFAs of different chain lengths that are involved in multiple biological processes as precursors of membrane lipids and lipid mediators.</text>
</comment>
<keyword evidence="14" id="KW-0256">Endoplasmic reticulum</keyword>
<feature type="transmembrane region" description="Helical" evidence="14">
    <location>
        <begin position="57"/>
        <end position="77"/>
    </location>
</feature>
<comment type="subcellular location">
    <subcellularLocation>
        <location evidence="14">Endoplasmic reticulum membrane</location>
        <topology evidence="14">Multi-pass membrane protein</topology>
    </subcellularLocation>
    <subcellularLocation>
        <location evidence="1">Membrane</location>
        <topology evidence="1">Multi-pass membrane protein</topology>
    </subcellularLocation>
</comment>
<evidence type="ECO:0000256" key="14">
    <source>
        <dbReference type="RuleBase" id="RU363109"/>
    </source>
</evidence>